<dbReference type="Gene3D" id="3.20.20.80">
    <property type="entry name" value="Glycosidases"/>
    <property type="match status" value="1"/>
</dbReference>
<dbReference type="InterPro" id="IPR012291">
    <property type="entry name" value="CBM2_carb-bd_dom_sf"/>
</dbReference>
<dbReference type="InterPro" id="IPR014756">
    <property type="entry name" value="Ig_E-set"/>
</dbReference>
<dbReference type="PRINTS" id="PR00738">
    <property type="entry name" value="GLHYDRLASE20"/>
</dbReference>
<evidence type="ECO:0000256" key="5">
    <source>
        <dbReference type="ARBA" id="ARBA00023295"/>
    </source>
</evidence>
<dbReference type="Gene3D" id="3.30.379.10">
    <property type="entry name" value="Chitobiase/beta-hexosaminidase domain 2-like"/>
    <property type="match status" value="1"/>
</dbReference>
<dbReference type="PANTHER" id="PTHR22600">
    <property type="entry name" value="BETA-HEXOSAMINIDASE"/>
    <property type="match status" value="1"/>
</dbReference>
<dbReference type="SUPFAM" id="SSF51445">
    <property type="entry name" value="(Trans)glycosidases"/>
    <property type="match status" value="1"/>
</dbReference>
<feature type="domain" description="Chitobiase/beta-hexosaminidases N-terminal" evidence="9">
    <location>
        <begin position="31"/>
        <end position="178"/>
    </location>
</feature>
<evidence type="ECO:0000256" key="6">
    <source>
        <dbReference type="ARBA" id="ARBA00030512"/>
    </source>
</evidence>
<dbReference type="PANTHER" id="PTHR22600:SF57">
    <property type="entry name" value="BETA-N-ACETYLHEXOSAMINIDASE"/>
    <property type="match status" value="1"/>
</dbReference>
<evidence type="ECO:0000313" key="10">
    <source>
        <dbReference type="EMBL" id="SHN25378.1"/>
    </source>
</evidence>
<dbReference type="Proteomes" id="UP000184513">
    <property type="component" value="Unassembled WGS sequence"/>
</dbReference>
<organism evidence="10 11">
    <name type="scientific">Cyclobacterium lianum</name>
    <dbReference type="NCBI Taxonomy" id="388280"/>
    <lineage>
        <taxon>Bacteria</taxon>
        <taxon>Pseudomonadati</taxon>
        <taxon>Bacteroidota</taxon>
        <taxon>Cytophagia</taxon>
        <taxon>Cytophagales</taxon>
        <taxon>Cyclobacteriaceae</taxon>
        <taxon>Cyclobacterium</taxon>
    </lineage>
</organism>
<comment type="similarity">
    <text evidence="2">Belongs to the glycosyl hydrolase 20 family.</text>
</comment>
<dbReference type="InterPro" id="IPR008965">
    <property type="entry name" value="CBM2/CBM3_carb-bd_dom_sf"/>
</dbReference>
<dbReference type="Pfam" id="PF03174">
    <property type="entry name" value="CHB_HEX_C"/>
    <property type="match status" value="1"/>
</dbReference>
<dbReference type="GO" id="GO:0016020">
    <property type="term" value="C:membrane"/>
    <property type="evidence" value="ECO:0007669"/>
    <property type="project" value="TreeGrafter"/>
</dbReference>
<comment type="catalytic activity">
    <reaction evidence="1">
        <text>Hydrolysis of terminal non-reducing N-acetyl-D-hexosamine residues in N-acetyl-beta-D-hexosaminides.</text>
        <dbReference type="EC" id="3.2.1.52"/>
    </reaction>
</comment>
<evidence type="ECO:0000256" key="3">
    <source>
        <dbReference type="ARBA" id="ARBA00012663"/>
    </source>
</evidence>
<dbReference type="AlphaFoldDB" id="A0A1M7Q4U3"/>
<evidence type="ECO:0000256" key="4">
    <source>
        <dbReference type="ARBA" id="ARBA00022801"/>
    </source>
</evidence>
<dbReference type="Pfam" id="PF02838">
    <property type="entry name" value="Glyco_hydro_20b"/>
    <property type="match status" value="1"/>
</dbReference>
<dbReference type="OrthoDB" id="9763537at2"/>
<dbReference type="SMART" id="SM01081">
    <property type="entry name" value="CHB_HEX"/>
    <property type="match status" value="1"/>
</dbReference>
<dbReference type="Gene3D" id="2.60.40.290">
    <property type="match status" value="1"/>
</dbReference>
<dbReference type="InterPro" id="IPR004867">
    <property type="entry name" value="CHB_C_dom"/>
</dbReference>
<dbReference type="EC" id="3.2.1.52" evidence="3"/>
<keyword evidence="11" id="KW-1185">Reference proteome</keyword>
<evidence type="ECO:0000256" key="8">
    <source>
        <dbReference type="PIRSR" id="PIRSR625705-1"/>
    </source>
</evidence>
<dbReference type="SUPFAM" id="SSF55545">
    <property type="entry name" value="beta-N-acetylhexosaminidase-like domain"/>
    <property type="match status" value="1"/>
</dbReference>
<dbReference type="CDD" id="cd02847">
    <property type="entry name" value="E_set_Chitobiase_C"/>
    <property type="match status" value="1"/>
</dbReference>
<feature type="active site" description="Proton donor" evidence="8">
    <location>
        <position position="536"/>
    </location>
</feature>
<dbReference type="Pfam" id="PF00728">
    <property type="entry name" value="Glyco_hydro_20"/>
    <property type="match status" value="1"/>
</dbReference>
<dbReference type="InterPro" id="IPR004866">
    <property type="entry name" value="CHB/HEX_N_dom"/>
</dbReference>
<dbReference type="InterPro" id="IPR015883">
    <property type="entry name" value="Glyco_hydro_20_cat"/>
</dbReference>
<dbReference type="Gene3D" id="2.60.40.10">
    <property type="entry name" value="Immunoglobulins"/>
    <property type="match status" value="1"/>
</dbReference>
<dbReference type="STRING" id="388280.SAMN04488057_11417"/>
<dbReference type="Pfam" id="PF03173">
    <property type="entry name" value="CHB_HEX"/>
    <property type="match status" value="1"/>
</dbReference>
<reference evidence="10 11" key="1">
    <citation type="submission" date="2016-11" db="EMBL/GenBank/DDBJ databases">
        <authorList>
            <person name="Jaros S."/>
            <person name="Januszkiewicz K."/>
            <person name="Wedrychowicz H."/>
        </authorList>
    </citation>
    <scope>NUCLEOTIDE SEQUENCE [LARGE SCALE GENOMIC DNA]</scope>
    <source>
        <strain evidence="10 11">CGMCC 1.6102</strain>
    </source>
</reference>
<evidence type="ECO:0000313" key="11">
    <source>
        <dbReference type="Proteomes" id="UP000184513"/>
    </source>
</evidence>
<dbReference type="GO" id="GO:0030247">
    <property type="term" value="F:polysaccharide binding"/>
    <property type="evidence" value="ECO:0007669"/>
    <property type="project" value="InterPro"/>
</dbReference>
<dbReference type="InterPro" id="IPR017853">
    <property type="entry name" value="GH"/>
</dbReference>
<evidence type="ECO:0000256" key="1">
    <source>
        <dbReference type="ARBA" id="ARBA00001231"/>
    </source>
</evidence>
<dbReference type="GO" id="GO:0030203">
    <property type="term" value="P:glycosaminoglycan metabolic process"/>
    <property type="evidence" value="ECO:0007669"/>
    <property type="project" value="TreeGrafter"/>
</dbReference>
<dbReference type="SUPFAM" id="SSF49384">
    <property type="entry name" value="Carbohydrate-binding domain"/>
    <property type="match status" value="1"/>
</dbReference>
<evidence type="ECO:0000259" key="9">
    <source>
        <dbReference type="SMART" id="SM01081"/>
    </source>
</evidence>
<dbReference type="InterPro" id="IPR029018">
    <property type="entry name" value="Hex-like_dom2"/>
</dbReference>
<dbReference type="GO" id="GO:0004563">
    <property type="term" value="F:beta-N-acetylhexosaminidase activity"/>
    <property type="evidence" value="ECO:0007669"/>
    <property type="project" value="UniProtKB-EC"/>
</dbReference>
<sequence>MNKSKYYFLFLGLFIFICSCQQSTSWQSTVDELYLEWELVSNFTAEEGQFEARFILENKGSDALDDEGWALFFNMSPRRIVSSTKADITHINGDWYRLSPREGFYLASGEQVEINYTGVEGVIKQSDAPMGLYFVFYGQDQEELAQIPVSHWTVRPFEREEQLLRGTMDEEAAYNPESQYDVNSNMSPVSSGELLPVIPSPYHLEKGAGVFEIKEGMTIGFEEGLENESTYLVDKLKTHTGLSLNSNTGNEAQTDIYLSLADIRVNGKEREAYQMQVNKDGVFITGSDAAGVFYGVQSLLALLGPDVYLDNSPPVALPFVSIEDVPRFGFRSLHVDVARNFQSKETIKKALDMMSHYKLNHFLFYTSEDEGWRLEIPGLPELTEVGGQRQHVSGKDAPALHPAYGSGPKAYAENSHGSGFYTREEFIDILRYARQRHITIIPELNFPGHARAAIKSMEARYQKYMEAGDEAAAEEYRLIDPEDQSEYLSAQAYKDNVVSVVRESTYHFYEKVVDELAAMYAEAGLKLEKIHAGGDEVPVGSWTQSPMVEELLEESPGESPNAALMLEDLPDIGEMDNLQAFFFRELLKRLEERNLEVHVWEEMALRRDEKGELKPNPEFAGRNVVPYIWNNMFDYPDLGYQLANQGYDIVLCNVSNFYFDLAYSNDPAEPGLYWAGFVNTKNAWAFAPFNWFKTTYKSSMGRPLDRETISRTMVEIDDSAKDNILGIEAQLWGETVKGGEMAEYYLFPKLLGFAESAWARERDWEQEDDLIRMDARIESGWNRFAATIAGREYPKLARWNGGFAYRIAPPGVKQEDGKIYANANFPGLELRYTTDGNEPSSSSRKYEMPIPLDGEVKIRAFDRTGKGSRTVTVNTQ</sequence>
<proteinExistence type="inferred from homology"/>
<dbReference type="SUPFAM" id="SSF81296">
    <property type="entry name" value="E set domains"/>
    <property type="match status" value="1"/>
</dbReference>
<evidence type="ECO:0000256" key="7">
    <source>
        <dbReference type="ARBA" id="ARBA00033000"/>
    </source>
</evidence>
<dbReference type="InterPro" id="IPR015882">
    <property type="entry name" value="HEX_bac_N"/>
</dbReference>
<dbReference type="RefSeq" id="WP_073096531.1">
    <property type="nucleotide sequence ID" value="NZ_FRCY01000014.1"/>
</dbReference>
<keyword evidence="4" id="KW-0378">Hydrolase</keyword>
<dbReference type="GO" id="GO:0005975">
    <property type="term" value="P:carbohydrate metabolic process"/>
    <property type="evidence" value="ECO:0007669"/>
    <property type="project" value="InterPro"/>
</dbReference>
<keyword evidence="5" id="KW-0326">Glycosidase</keyword>
<dbReference type="InterPro" id="IPR013783">
    <property type="entry name" value="Ig-like_fold"/>
</dbReference>
<evidence type="ECO:0000256" key="2">
    <source>
        <dbReference type="ARBA" id="ARBA00006285"/>
    </source>
</evidence>
<dbReference type="EMBL" id="FRCY01000014">
    <property type="protein sequence ID" value="SHN25378.1"/>
    <property type="molecule type" value="Genomic_DNA"/>
</dbReference>
<accession>A0A1M7Q4U3</accession>
<name>A0A1M7Q4U3_9BACT</name>
<protein>
    <recommendedName>
        <fullName evidence="3">beta-N-acetylhexosaminidase</fullName>
        <ecNumber evidence="3">3.2.1.52</ecNumber>
    </recommendedName>
    <alternativeName>
        <fullName evidence="6">Beta-N-acetylhexosaminidase</fullName>
    </alternativeName>
    <alternativeName>
        <fullName evidence="7">N-acetyl-beta-glucosaminidase</fullName>
    </alternativeName>
</protein>
<gene>
    <name evidence="10" type="ORF">SAMN04488057_11417</name>
</gene>
<dbReference type="InterPro" id="IPR025705">
    <property type="entry name" value="Beta_hexosaminidase_sua/sub"/>
</dbReference>
<dbReference type="PROSITE" id="PS51257">
    <property type="entry name" value="PROKAR_LIPOPROTEIN"/>
    <property type="match status" value="1"/>
</dbReference>